<name>A0AAV6UCR5_9ARAC</name>
<dbReference type="Gene3D" id="3.30.420.10">
    <property type="entry name" value="Ribonuclease H-like superfamily/Ribonuclease H"/>
    <property type="match status" value="1"/>
</dbReference>
<keyword evidence="3" id="KW-0269">Exonuclease</keyword>
<accession>A0AAV6UCR5</accession>
<dbReference type="GO" id="GO:0005737">
    <property type="term" value="C:cytoplasm"/>
    <property type="evidence" value="ECO:0007669"/>
    <property type="project" value="TreeGrafter"/>
</dbReference>
<dbReference type="AlphaFoldDB" id="A0AAV6UCR5"/>
<dbReference type="GO" id="GO:0003676">
    <property type="term" value="F:nucleic acid binding"/>
    <property type="evidence" value="ECO:0007669"/>
    <property type="project" value="InterPro"/>
</dbReference>
<gene>
    <name evidence="5" type="ORF">JTE90_014562</name>
</gene>
<dbReference type="InterPro" id="IPR012337">
    <property type="entry name" value="RNaseH-like_sf"/>
</dbReference>
<keyword evidence="2" id="KW-0378">Hydrolase</keyword>
<dbReference type="GO" id="GO:0006139">
    <property type="term" value="P:nucleobase-containing compound metabolic process"/>
    <property type="evidence" value="ECO:0007669"/>
    <property type="project" value="InterPro"/>
</dbReference>
<keyword evidence="6" id="KW-1185">Reference proteome</keyword>
<sequence length="560" mass="64356">MSIFKSFPVKSVAVATAFGLIAFRLIRSRRSSCKAEKCILIENADDWELYEAEIVKELASSKVIGIDCEWVTVEEKRNAVSLLQLANVDGFCVLIRLSCIPEWFIPTLFSPLLSNENILKVGVGVYEDVNKLYSDYALEVVNFLDLRYLAYDLPEMQGKSLSLKSIGYELLGIDINKDKSVRCSNWDAPNLTPEQIKYAADDAIIAAKIFNEIKKKKLGWFGNRTSNFSKEMNSFLDVPFQQSLDSNSKARASNNVNRVVRSNKTRYSKPRQKPMYDNCQLQAPDGELLCSCDRSKAQWYVDKGLGEKINDNPFTVRLNFEPSGRPTFDNVFYCKEKLNSCVVCGKTENFHRKLVVPSEYRKYFPNLMKKNLSHDVLLLCVHCHKKSNILDQHMRYKLADVCDAPLGSKKNVKYKFDPEMAKVKSAATALFTSGPKIPEPRREELKQIIGHYYKVSTVTDELVEEARTIDTNFLNESFVPHGQKVYEYFCENGGLVQFEKMWRQHFLDTMKPQFLPDMWSVEHNHKRLAMQVVNHEREVDFDENILGLTPDLVKEVEIEK</sequence>
<keyword evidence="1" id="KW-0540">Nuclease</keyword>
<dbReference type="InterPro" id="IPR051132">
    <property type="entry name" value="3-5_Exonuclease_domain"/>
</dbReference>
<dbReference type="PANTHER" id="PTHR13620">
    <property type="entry name" value="3-5 EXONUCLEASE"/>
    <property type="match status" value="1"/>
</dbReference>
<dbReference type="Proteomes" id="UP000827092">
    <property type="component" value="Unassembled WGS sequence"/>
</dbReference>
<evidence type="ECO:0000313" key="5">
    <source>
        <dbReference type="EMBL" id="KAG8182152.1"/>
    </source>
</evidence>
<evidence type="ECO:0000256" key="3">
    <source>
        <dbReference type="ARBA" id="ARBA00022839"/>
    </source>
</evidence>
<feature type="domain" description="3'-5' exonuclease" evidence="4">
    <location>
        <begin position="38"/>
        <end position="218"/>
    </location>
</feature>
<protein>
    <recommendedName>
        <fullName evidence="4">3'-5' exonuclease domain-containing protein</fullName>
    </recommendedName>
</protein>
<dbReference type="CDD" id="cd06141">
    <property type="entry name" value="WRN_exo"/>
    <property type="match status" value="1"/>
</dbReference>
<dbReference type="GO" id="GO:0005634">
    <property type="term" value="C:nucleus"/>
    <property type="evidence" value="ECO:0007669"/>
    <property type="project" value="TreeGrafter"/>
</dbReference>
<dbReference type="Pfam" id="PF01612">
    <property type="entry name" value="DNA_pol_A_exo1"/>
    <property type="match status" value="1"/>
</dbReference>
<evidence type="ECO:0000256" key="1">
    <source>
        <dbReference type="ARBA" id="ARBA00022722"/>
    </source>
</evidence>
<reference evidence="5 6" key="1">
    <citation type="journal article" date="2022" name="Nat. Ecol. Evol.">
        <title>A masculinizing supergene underlies an exaggerated male reproductive morph in a spider.</title>
        <authorList>
            <person name="Hendrickx F."/>
            <person name="De Corte Z."/>
            <person name="Sonet G."/>
            <person name="Van Belleghem S.M."/>
            <person name="Kostlbacher S."/>
            <person name="Vangestel C."/>
        </authorList>
    </citation>
    <scope>NUCLEOTIDE SEQUENCE [LARGE SCALE GENOMIC DNA]</scope>
    <source>
        <strain evidence="5">W744_W776</strain>
    </source>
</reference>
<dbReference type="SMART" id="SM00474">
    <property type="entry name" value="35EXOc"/>
    <property type="match status" value="1"/>
</dbReference>
<dbReference type="PANTHER" id="PTHR13620:SF104">
    <property type="entry name" value="EXONUCLEASE 3'-5' DOMAIN-CONTAINING PROTEIN 2"/>
    <property type="match status" value="1"/>
</dbReference>
<comment type="caution">
    <text evidence="5">The sequence shown here is derived from an EMBL/GenBank/DDBJ whole genome shotgun (WGS) entry which is preliminary data.</text>
</comment>
<dbReference type="GO" id="GO:0008408">
    <property type="term" value="F:3'-5' exonuclease activity"/>
    <property type="evidence" value="ECO:0007669"/>
    <property type="project" value="InterPro"/>
</dbReference>
<evidence type="ECO:0000259" key="4">
    <source>
        <dbReference type="SMART" id="SM00474"/>
    </source>
</evidence>
<dbReference type="EMBL" id="JAFNEN010000478">
    <property type="protein sequence ID" value="KAG8182152.1"/>
    <property type="molecule type" value="Genomic_DNA"/>
</dbReference>
<proteinExistence type="predicted"/>
<evidence type="ECO:0000256" key="2">
    <source>
        <dbReference type="ARBA" id="ARBA00022801"/>
    </source>
</evidence>
<dbReference type="InterPro" id="IPR002562">
    <property type="entry name" value="3'-5'_exonuclease_dom"/>
</dbReference>
<dbReference type="InterPro" id="IPR036397">
    <property type="entry name" value="RNaseH_sf"/>
</dbReference>
<organism evidence="5 6">
    <name type="scientific">Oedothorax gibbosus</name>
    <dbReference type="NCBI Taxonomy" id="931172"/>
    <lineage>
        <taxon>Eukaryota</taxon>
        <taxon>Metazoa</taxon>
        <taxon>Ecdysozoa</taxon>
        <taxon>Arthropoda</taxon>
        <taxon>Chelicerata</taxon>
        <taxon>Arachnida</taxon>
        <taxon>Araneae</taxon>
        <taxon>Araneomorphae</taxon>
        <taxon>Entelegynae</taxon>
        <taxon>Araneoidea</taxon>
        <taxon>Linyphiidae</taxon>
        <taxon>Erigoninae</taxon>
        <taxon>Oedothorax</taxon>
    </lineage>
</organism>
<dbReference type="SUPFAM" id="SSF53098">
    <property type="entry name" value="Ribonuclease H-like"/>
    <property type="match status" value="1"/>
</dbReference>
<evidence type="ECO:0000313" key="6">
    <source>
        <dbReference type="Proteomes" id="UP000827092"/>
    </source>
</evidence>